<dbReference type="InterPro" id="IPR028082">
    <property type="entry name" value="Peripla_BP_I"/>
</dbReference>
<name>A0A919G7P6_9ACTN</name>
<accession>A0A919G7P6</accession>
<evidence type="ECO:0000313" key="7">
    <source>
        <dbReference type="Proteomes" id="UP000603708"/>
    </source>
</evidence>
<evidence type="ECO:0000256" key="1">
    <source>
        <dbReference type="ARBA" id="ARBA00004196"/>
    </source>
</evidence>
<dbReference type="RefSeq" id="WP_189932439.1">
    <property type="nucleotide sequence ID" value="NZ_BNCD01000008.1"/>
</dbReference>
<reference evidence="6" key="1">
    <citation type="journal article" date="2014" name="Int. J. Syst. Evol. Microbiol.">
        <title>Complete genome sequence of Corynebacterium casei LMG S-19264T (=DSM 44701T), isolated from a smear-ripened cheese.</title>
        <authorList>
            <consortium name="US DOE Joint Genome Institute (JGI-PGF)"/>
            <person name="Walter F."/>
            <person name="Albersmeier A."/>
            <person name="Kalinowski J."/>
            <person name="Ruckert C."/>
        </authorList>
    </citation>
    <scope>NUCLEOTIDE SEQUENCE</scope>
    <source>
        <strain evidence="6">JCM 5069</strain>
    </source>
</reference>
<dbReference type="PANTHER" id="PTHR46847:SF2">
    <property type="entry name" value="ABC TRANSPORTER SUGAR-BINDING PROTEIN"/>
    <property type="match status" value="1"/>
</dbReference>
<sequence length="389" mass="40160">MRSLPTSALCRRAVLGVTATVTGAALAACGSTTAGTGGAKDAAAPAAKTAPGRATAVAAVDKAMATPVFTANPPVDMGKLAGKRITVLASTLAVPFVANIAKGAREAAGEIGWKATVVDGKGSVTEWSRVINQAVVQKVDGIITVGASPAQMKPAIAAAKKAGIPVVDTLTADQSRDPLVPGTFAHASISFYDSGRLQADYVIAHGTRDAHVLIFSDNEFPGEVTRVQGMRDEFTKLCPDCKLTVQDTQVATIGTDLQRTTQTLLRRDPAIAWVLPTYDAQGIYVVPAIKSAGLADKVKVVGSDAVSANLDLVAKGDVQVADVGEPDTWSGWAGVDMLGRALAGQRPVPPNIPLRLFGAGNLKGVDTQDTGALFGSSFRDSYKKVWGLS</sequence>
<feature type="domain" description="Periplasmic binding protein" evidence="5">
    <location>
        <begin position="86"/>
        <end position="345"/>
    </location>
</feature>
<keyword evidence="3 4" id="KW-0732">Signal</keyword>
<evidence type="ECO:0000256" key="4">
    <source>
        <dbReference type="SAM" id="SignalP"/>
    </source>
</evidence>
<comment type="caution">
    <text evidence="6">The sequence shown here is derived from an EMBL/GenBank/DDBJ whole genome shotgun (WGS) entry which is preliminary data.</text>
</comment>
<evidence type="ECO:0000256" key="3">
    <source>
        <dbReference type="ARBA" id="ARBA00022729"/>
    </source>
</evidence>
<dbReference type="PROSITE" id="PS51257">
    <property type="entry name" value="PROKAR_LIPOPROTEIN"/>
    <property type="match status" value="1"/>
</dbReference>
<proteinExistence type="inferred from homology"/>
<protein>
    <submittedName>
        <fullName evidence="6">Sugar ABC transporter substrate-binding protein</fullName>
    </submittedName>
</protein>
<dbReference type="InterPro" id="IPR025997">
    <property type="entry name" value="SBP_2_dom"/>
</dbReference>
<dbReference type="GO" id="GO:0030313">
    <property type="term" value="C:cell envelope"/>
    <property type="evidence" value="ECO:0007669"/>
    <property type="project" value="UniProtKB-SubCell"/>
</dbReference>
<dbReference type="Pfam" id="PF13407">
    <property type="entry name" value="Peripla_BP_4"/>
    <property type="match status" value="1"/>
</dbReference>
<gene>
    <name evidence="6" type="ORF">GCM10018793_31970</name>
</gene>
<feature type="chain" id="PRO_5037595121" evidence="4">
    <location>
        <begin position="28"/>
        <end position="389"/>
    </location>
</feature>
<dbReference type="EMBL" id="BNCD01000008">
    <property type="protein sequence ID" value="GHH79371.1"/>
    <property type="molecule type" value="Genomic_DNA"/>
</dbReference>
<dbReference type="AlphaFoldDB" id="A0A919G7P6"/>
<keyword evidence="7" id="KW-1185">Reference proteome</keyword>
<evidence type="ECO:0000313" key="6">
    <source>
        <dbReference type="EMBL" id="GHH79371.1"/>
    </source>
</evidence>
<dbReference type="Proteomes" id="UP000603708">
    <property type="component" value="Unassembled WGS sequence"/>
</dbReference>
<organism evidence="6 7">
    <name type="scientific">Streptomyces sulfonofaciens</name>
    <dbReference type="NCBI Taxonomy" id="68272"/>
    <lineage>
        <taxon>Bacteria</taxon>
        <taxon>Bacillati</taxon>
        <taxon>Actinomycetota</taxon>
        <taxon>Actinomycetes</taxon>
        <taxon>Kitasatosporales</taxon>
        <taxon>Streptomycetaceae</taxon>
        <taxon>Streptomyces</taxon>
    </lineage>
</organism>
<dbReference type="SUPFAM" id="SSF53822">
    <property type="entry name" value="Periplasmic binding protein-like I"/>
    <property type="match status" value="1"/>
</dbReference>
<feature type="signal peptide" evidence="4">
    <location>
        <begin position="1"/>
        <end position="27"/>
    </location>
</feature>
<reference evidence="6" key="2">
    <citation type="submission" date="2020-09" db="EMBL/GenBank/DDBJ databases">
        <authorList>
            <person name="Sun Q."/>
            <person name="Ohkuma M."/>
        </authorList>
    </citation>
    <scope>NUCLEOTIDE SEQUENCE</scope>
    <source>
        <strain evidence="6">JCM 5069</strain>
    </source>
</reference>
<dbReference type="GO" id="GO:0030246">
    <property type="term" value="F:carbohydrate binding"/>
    <property type="evidence" value="ECO:0007669"/>
    <property type="project" value="UniProtKB-ARBA"/>
</dbReference>
<comment type="subcellular location">
    <subcellularLocation>
        <location evidence="1">Cell envelope</location>
    </subcellularLocation>
</comment>
<dbReference type="PROSITE" id="PS51318">
    <property type="entry name" value="TAT"/>
    <property type="match status" value="1"/>
</dbReference>
<evidence type="ECO:0000256" key="2">
    <source>
        <dbReference type="ARBA" id="ARBA00007639"/>
    </source>
</evidence>
<dbReference type="InterPro" id="IPR006311">
    <property type="entry name" value="TAT_signal"/>
</dbReference>
<evidence type="ECO:0000259" key="5">
    <source>
        <dbReference type="Pfam" id="PF13407"/>
    </source>
</evidence>
<dbReference type="PANTHER" id="PTHR46847">
    <property type="entry name" value="D-ALLOSE-BINDING PERIPLASMIC PROTEIN-RELATED"/>
    <property type="match status" value="1"/>
</dbReference>
<comment type="similarity">
    <text evidence="2">Belongs to the bacterial solute-binding protein 2 family.</text>
</comment>
<dbReference type="Gene3D" id="3.40.50.2300">
    <property type="match status" value="2"/>
</dbReference>